<dbReference type="AlphaFoldDB" id="A0A5J5GEZ7"/>
<organism evidence="1 2">
    <name type="scientific">Histidinibacterium aquaticum</name>
    <dbReference type="NCBI Taxonomy" id="2613962"/>
    <lineage>
        <taxon>Bacteria</taxon>
        <taxon>Pseudomonadati</taxon>
        <taxon>Pseudomonadota</taxon>
        <taxon>Alphaproteobacteria</taxon>
        <taxon>Rhodobacterales</taxon>
        <taxon>Paracoccaceae</taxon>
        <taxon>Histidinibacterium</taxon>
    </lineage>
</organism>
<dbReference type="EMBL" id="VYQE01000004">
    <property type="protein sequence ID" value="KAA9006671.1"/>
    <property type="molecule type" value="Genomic_DNA"/>
</dbReference>
<proteinExistence type="predicted"/>
<dbReference type="Pfam" id="PF08837">
    <property type="entry name" value="DUF1810"/>
    <property type="match status" value="1"/>
</dbReference>
<reference evidence="1 2" key="1">
    <citation type="submission" date="2019-09" db="EMBL/GenBank/DDBJ databases">
        <authorList>
            <person name="Park J.-S."/>
            <person name="Choi H.-J."/>
        </authorList>
    </citation>
    <scope>NUCLEOTIDE SEQUENCE [LARGE SCALE GENOMIC DNA]</scope>
    <source>
        <strain evidence="1 2">176SS1-4</strain>
    </source>
</reference>
<sequence length="138" mass="15747">MSDTTLDRFLSAQAEDYDTARTEILAGRKQTHWVWYIYPQLRGLGSSDRAHLYGIADLDEARRYLAHPILGNRLVEMAETLMMHAGKEPEDILGNIDALKVRSCMTLFEKVPDAPPVFTQVLDTFYNGERCPKTLQML</sequence>
<dbReference type="RefSeq" id="WP_150445689.1">
    <property type="nucleotide sequence ID" value="NZ_VYQE01000004.1"/>
</dbReference>
<dbReference type="InterPro" id="IPR014937">
    <property type="entry name" value="DUF1810"/>
</dbReference>
<accession>A0A5J5GEZ7</accession>
<evidence type="ECO:0000313" key="1">
    <source>
        <dbReference type="EMBL" id="KAA9006671.1"/>
    </source>
</evidence>
<dbReference type="Proteomes" id="UP000326554">
    <property type="component" value="Unassembled WGS sequence"/>
</dbReference>
<evidence type="ECO:0000313" key="2">
    <source>
        <dbReference type="Proteomes" id="UP000326554"/>
    </source>
</evidence>
<dbReference type="InterPro" id="IPR036287">
    <property type="entry name" value="Rv1873-like_sf"/>
</dbReference>
<dbReference type="PIRSF" id="PIRSF008546">
    <property type="entry name" value="UCP008546"/>
    <property type="match status" value="1"/>
</dbReference>
<comment type="caution">
    <text evidence="1">The sequence shown here is derived from an EMBL/GenBank/DDBJ whole genome shotgun (WGS) entry which is preliminary data.</text>
</comment>
<gene>
    <name evidence="1" type="ORF">F3S47_12855</name>
</gene>
<name>A0A5J5GEZ7_9RHOB</name>
<dbReference type="Gene3D" id="1.25.40.380">
    <property type="entry name" value="Protein of unknown function DUF1810"/>
    <property type="match status" value="1"/>
</dbReference>
<protein>
    <submittedName>
        <fullName evidence="1">DUF1810 domain-containing protein</fullName>
    </submittedName>
</protein>
<keyword evidence="2" id="KW-1185">Reference proteome</keyword>
<dbReference type="SUPFAM" id="SSF140736">
    <property type="entry name" value="Rv1873-like"/>
    <property type="match status" value="1"/>
</dbReference>